<dbReference type="Pfam" id="PF12032">
    <property type="entry name" value="CLIP"/>
    <property type="match status" value="1"/>
</dbReference>
<dbReference type="PRINTS" id="PR00722">
    <property type="entry name" value="CHYMOTRYPSIN"/>
</dbReference>
<keyword evidence="8" id="KW-0391">Immunity</keyword>
<evidence type="ECO:0000256" key="13">
    <source>
        <dbReference type="RuleBase" id="RU366078"/>
    </source>
</evidence>
<organism evidence="16">
    <name type="scientific">Corethrella appendiculata</name>
    <dbReference type="NCBI Taxonomy" id="1370023"/>
    <lineage>
        <taxon>Eukaryota</taxon>
        <taxon>Metazoa</taxon>
        <taxon>Ecdysozoa</taxon>
        <taxon>Arthropoda</taxon>
        <taxon>Hexapoda</taxon>
        <taxon>Insecta</taxon>
        <taxon>Pterygota</taxon>
        <taxon>Neoptera</taxon>
        <taxon>Endopterygota</taxon>
        <taxon>Diptera</taxon>
        <taxon>Nematocera</taxon>
        <taxon>Culicoidea</taxon>
        <taxon>Chaoboridae</taxon>
        <taxon>Corethrella</taxon>
    </lineage>
</organism>
<evidence type="ECO:0000259" key="14">
    <source>
        <dbReference type="PROSITE" id="PS50240"/>
    </source>
</evidence>
<proteinExistence type="evidence at transcript level"/>
<evidence type="ECO:0000256" key="9">
    <source>
        <dbReference type="ARBA" id="ARBA00023157"/>
    </source>
</evidence>
<evidence type="ECO:0000259" key="15">
    <source>
        <dbReference type="PROSITE" id="PS51888"/>
    </source>
</evidence>
<dbReference type="EMBL" id="GANO01002182">
    <property type="protein sequence ID" value="JAB57689.1"/>
    <property type="molecule type" value="mRNA"/>
</dbReference>
<dbReference type="GO" id="GO:0006508">
    <property type="term" value="P:proteolysis"/>
    <property type="evidence" value="ECO:0007669"/>
    <property type="project" value="UniProtKB-KW"/>
</dbReference>
<keyword evidence="10" id="KW-0325">Glycoprotein</keyword>
<keyword evidence="6 12" id="KW-0378">Hydrolase</keyword>
<dbReference type="PROSITE" id="PS50240">
    <property type="entry name" value="TRYPSIN_DOM"/>
    <property type="match status" value="1"/>
</dbReference>
<evidence type="ECO:0000256" key="6">
    <source>
        <dbReference type="ARBA" id="ARBA00022801"/>
    </source>
</evidence>
<sequence>MFSFSQILFFAFVIYFVEISSGSDSSQCKIPNQNETGHCVARENCTIYLELIKHENITNSRHAFLQQIQCINADNSDEIHVCCPLIGDYLDPDILITTPEIPRKPFELSSRFGDDLSEGTDICGTAVGENRIVGGETTKIDEFPWLALLIYLSRETNQFEHGCGGVLITKRFVLTAAHCVSGRSYKQVGILKKIRLGENNLYTNPDCDYIDGAPDCADTPLDFDPAAIIPHPKYDSISWDKFNDIALVKLNREAPYTDFIRTICLPSQYGITEADILNVQKLITAGWGRTDYFKKTRSIAPSSIKLKVALPVVKTPQCAKIYEQFTIRIIDSQICAGGTKGKDTCRGDSGSPLMYFNPRLAKWFVYGVVSKGPSECGTEGVPSVYTNVVKYGEWIKETVNNNS</sequence>
<dbReference type="GO" id="GO:0005576">
    <property type="term" value="C:extracellular region"/>
    <property type="evidence" value="ECO:0007669"/>
    <property type="project" value="UniProtKB-SubCell"/>
</dbReference>
<comment type="subcellular location">
    <subcellularLocation>
        <location evidence="1 13">Secreted</location>
    </subcellularLocation>
</comment>
<keyword evidence="7 12" id="KW-0720">Serine protease</keyword>
<comment type="similarity">
    <text evidence="11 13">Belongs to the peptidase S1 family. CLIP subfamily.</text>
</comment>
<protein>
    <recommendedName>
        <fullName evidence="13">CLIP domain-containing serine protease</fullName>
        <ecNumber evidence="12">3.4.21.-</ecNumber>
    </recommendedName>
</protein>
<dbReference type="PROSITE" id="PS00134">
    <property type="entry name" value="TRYPSIN_HIS"/>
    <property type="match status" value="1"/>
</dbReference>
<dbReference type="InterPro" id="IPR043504">
    <property type="entry name" value="Peptidase_S1_PA_chymotrypsin"/>
</dbReference>
<keyword evidence="4 12" id="KW-0645">Protease</keyword>
<dbReference type="InterPro" id="IPR009003">
    <property type="entry name" value="Peptidase_S1_PA"/>
</dbReference>
<dbReference type="PANTHER" id="PTHR24256">
    <property type="entry name" value="TRYPTASE-RELATED"/>
    <property type="match status" value="1"/>
</dbReference>
<reference evidence="16" key="1">
    <citation type="journal article" date="2014" name="Insect Biochem. Mol. Biol.">
        <title>An insight into the sialome of the frog biting fly, Corethrella appendiculata.</title>
        <authorList>
            <person name="Ribeiro J.M.C."/>
            <person name="Chagas A.C."/>
            <person name="Pham V.M."/>
            <person name="Lounibos L.P."/>
            <person name="Calvo E."/>
        </authorList>
    </citation>
    <scope>NUCLEOTIDE SEQUENCE</scope>
    <source>
        <tissue evidence="16">Salivary glands</tissue>
    </source>
</reference>
<name>U5EUT3_9DIPT</name>
<evidence type="ECO:0000256" key="8">
    <source>
        <dbReference type="ARBA" id="ARBA00022859"/>
    </source>
</evidence>
<dbReference type="PROSITE" id="PS51888">
    <property type="entry name" value="CLIP"/>
    <property type="match status" value="1"/>
</dbReference>
<evidence type="ECO:0000256" key="11">
    <source>
        <dbReference type="ARBA" id="ARBA00024195"/>
    </source>
</evidence>
<dbReference type="Gene3D" id="2.40.10.10">
    <property type="entry name" value="Trypsin-like serine proteases"/>
    <property type="match status" value="2"/>
</dbReference>
<dbReference type="AlphaFoldDB" id="U5EUT3"/>
<evidence type="ECO:0000313" key="16">
    <source>
        <dbReference type="EMBL" id="JAB57689.1"/>
    </source>
</evidence>
<dbReference type="CDD" id="cd00190">
    <property type="entry name" value="Tryp_SPc"/>
    <property type="match status" value="1"/>
</dbReference>
<feature type="chain" id="PRO_5023968703" description="CLIP domain-containing serine protease" evidence="13">
    <location>
        <begin position="23"/>
        <end position="403"/>
    </location>
</feature>
<accession>U5EUT3</accession>
<keyword evidence="5 13" id="KW-0732">Signal</keyword>
<dbReference type="GO" id="GO:0004252">
    <property type="term" value="F:serine-type endopeptidase activity"/>
    <property type="evidence" value="ECO:0007669"/>
    <property type="project" value="UniProtKB-UniRule"/>
</dbReference>
<evidence type="ECO:0000256" key="4">
    <source>
        <dbReference type="ARBA" id="ARBA00022670"/>
    </source>
</evidence>
<evidence type="ECO:0000256" key="7">
    <source>
        <dbReference type="ARBA" id="ARBA00022825"/>
    </source>
</evidence>
<evidence type="ECO:0000256" key="2">
    <source>
        <dbReference type="ARBA" id="ARBA00022525"/>
    </source>
</evidence>
<dbReference type="PROSITE" id="PS00135">
    <property type="entry name" value="TRYPSIN_SER"/>
    <property type="match status" value="1"/>
</dbReference>
<dbReference type="EC" id="3.4.21.-" evidence="12"/>
<keyword evidence="3" id="KW-0399">Innate immunity</keyword>
<evidence type="ECO:0000256" key="10">
    <source>
        <dbReference type="ARBA" id="ARBA00023180"/>
    </source>
</evidence>
<dbReference type="InterPro" id="IPR033116">
    <property type="entry name" value="TRYPSIN_SER"/>
</dbReference>
<dbReference type="GO" id="GO:0045087">
    <property type="term" value="P:innate immune response"/>
    <property type="evidence" value="ECO:0007669"/>
    <property type="project" value="UniProtKB-KW"/>
</dbReference>
<dbReference type="FunFam" id="2.40.10.10:FF:000028">
    <property type="entry name" value="Serine protease easter"/>
    <property type="match status" value="1"/>
</dbReference>
<evidence type="ECO:0000256" key="12">
    <source>
        <dbReference type="RuleBase" id="RU363034"/>
    </source>
</evidence>
<keyword evidence="9" id="KW-1015">Disulfide bond</keyword>
<dbReference type="SUPFAM" id="SSF50494">
    <property type="entry name" value="Trypsin-like serine proteases"/>
    <property type="match status" value="1"/>
</dbReference>
<evidence type="ECO:0000256" key="5">
    <source>
        <dbReference type="ARBA" id="ARBA00022729"/>
    </source>
</evidence>
<feature type="domain" description="Peptidase S1" evidence="14">
    <location>
        <begin position="132"/>
        <end position="400"/>
    </location>
</feature>
<dbReference type="InterPro" id="IPR001254">
    <property type="entry name" value="Trypsin_dom"/>
</dbReference>
<keyword evidence="2 13" id="KW-0964">Secreted</keyword>
<dbReference type="InterPro" id="IPR001314">
    <property type="entry name" value="Peptidase_S1A"/>
</dbReference>
<dbReference type="InterPro" id="IPR022700">
    <property type="entry name" value="CLIP"/>
</dbReference>
<feature type="domain" description="Clip" evidence="15">
    <location>
        <begin position="27"/>
        <end position="83"/>
    </location>
</feature>
<comment type="domain">
    <text evidence="13">The clip domain consists of 35-55 residues which are 'knitted' together usually by 3 conserved disulfide bonds forming a clip-like compact structure.</text>
</comment>
<dbReference type="InterPro" id="IPR051487">
    <property type="entry name" value="Ser/Thr_Proteases_Immune/Dev"/>
</dbReference>
<feature type="signal peptide" evidence="13">
    <location>
        <begin position="1"/>
        <end position="22"/>
    </location>
</feature>
<evidence type="ECO:0000256" key="1">
    <source>
        <dbReference type="ARBA" id="ARBA00004613"/>
    </source>
</evidence>
<dbReference type="InterPro" id="IPR038565">
    <property type="entry name" value="CLIP_sf"/>
</dbReference>
<dbReference type="SMART" id="SM00680">
    <property type="entry name" value="CLIP"/>
    <property type="match status" value="1"/>
</dbReference>
<dbReference type="SMART" id="SM00020">
    <property type="entry name" value="Tryp_SPc"/>
    <property type="match status" value="1"/>
</dbReference>
<evidence type="ECO:0000256" key="3">
    <source>
        <dbReference type="ARBA" id="ARBA00022588"/>
    </source>
</evidence>
<dbReference type="Gene3D" id="3.30.1640.30">
    <property type="match status" value="1"/>
</dbReference>
<dbReference type="InterPro" id="IPR018114">
    <property type="entry name" value="TRYPSIN_HIS"/>
</dbReference>
<dbReference type="Pfam" id="PF00089">
    <property type="entry name" value="Trypsin"/>
    <property type="match status" value="1"/>
</dbReference>